<gene>
    <name evidence="7" type="ORF">AY601_1557</name>
</gene>
<organism evidence="7 8">
    <name type="scientific">Pedobacter cryoconitis</name>
    <dbReference type="NCBI Taxonomy" id="188932"/>
    <lineage>
        <taxon>Bacteria</taxon>
        <taxon>Pseudomonadati</taxon>
        <taxon>Bacteroidota</taxon>
        <taxon>Sphingobacteriia</taxon>
        <taxon>Sphingobacteriales</taxon>
        <taxon>Sphingobacteriaceae</taxon>
        <taxon>Pedobacter</taxon>
    </lineage>
</organism>
<dbReference type="Pfam" id="PF25954">
    <property type="entry name" value="Beta-barrel_RND_2"/>
    <property type="match status" value="1"/>
</dbReference>
<dbReference type="Proteomes" id="UP000071561">
    <property type="component" value="Chromosome"/>
</dbReference>
<dbReference type="InterPro" id="IPR006143">
    <property type="entry name" value="RND_pump_MFP"/>
</dbReference>
<dbReference type="InterPro" id="IPR058625">
    <property type="entry name" value="MdtA-like_BSH"/>
</dbReference>
<name>A0A127VAQ1_9SPHI</name>
<feature type="transmembrane region" description="Helical" evidence="3">
    <location>
        <begin position="6"/>
        <end position="24"/>
    </location>
</feature>
<keyword evidence="3" id="KW-0812">Transmembrane</keyword>
<feature type="coiled-coil region" evidence="2">
    <location>
        <begin position="111"/>
        <end position="169"/>
    </location>
</feature>
<feature type="domain" description="CusB-like beta-barrel" evidence="5">
    <location>
        <begin position="204"/>
        <end position="277"/>
    </location>
</feature>
<dbReference type="NCBIfam" id="TIGR01730">
    <property type="entry name" value="RND_mfp"/>
    <property type="match status" value="1"/>
</dbReference>
<dbReference type="InterPro" id="IPR058637">
    <property type="entry name" value="YknX-like_C"/>
</dbReference>
<feature type="domain" description="Multidrug resistance protein MdtA-like barrel-sandwich hybrid" evidence="4">
    <location>
        <begin position="71"/>
        <end position="197"/>
    </location>
</feature>
<evidence type="ECO:0000313" key="8">
    <source>
        <dbReference type="Proteomes" id="UP000071561"/>
    </source>
</evidence>
<dbReference type="Pfam" id="PF25989">
    <property type="entry name" value="YknX_C"/>
    <property type="match status" value="1"/>
</dbReference>
<dbReference type="InterPro" id="IPR058792">
    <property type="entry name" value="Beta-barrel_RND_2"/>
</dbReference>
<protein>
    <submittedName>
        <fullName evidence="7">RND family efflux transporter, MFP subunit</fullName>
    </submittedName>
</protein>
<dbReference type="Gene3D" id="2.40.420.20">
    <property type="match status" value="1"/>
</dbReference>
<dbReference type="Pfam" id="PF25917">
    <property type="entry name" value="BSH_RND"/>
    <property type="match status" value="1"/>
</dbReference>
<dbReference type="RefSeq" id="WP_068398789.1">
    <property type="nucleotide sequence ID" value="NZ_CP014504.1"/>
</dbReference>
<dbReference type="Gene3D" id="2.40.30.170">
    <property type="match status" value="1"/>
</dbReference>
<sequence length="353" mass="38766">MKRKHIIILIVVVSIGLIIFKLAANKSKLNAKENPKEDNAVVKIPVKVATVKEQLQEINLIKTGSLAPFKEAKVLSTVGGTMIQLRFNLGDYVNEGQILAVMDTKLIQLDLQKAQSNATKLRHDLQTYTELLEGQAATREKVNEIRQNYTDAENQVSQLKKQIADAAVKAPTSGTVSAKMLEQGVFANAGAELGTIVNLSQVKVQLKLTENEVYQAKVGQLIKITTDVYQGQVFNGKITFISPQADETHNYLVEIIADNKEGSLLRSGTFVYADFSRKTKQNILLIPREALTESIKDAFVYVVRNDVVHQKPIKTGIEMNNLIQVTSGLNAGEVVVTSGQINLKDGSPVNVSK</sequence>
<evidence type="ECO:0000259" key="4">
    <source>
        <dbReference type="Pfam" id="PF25917"/>
    </source>
</evidence>
<dbReference type="GO" id="GO:1990281">
    <property type="term" value="C:efflux pump complex"/>
    <property type="evidence" value="ECO:0007669"/>
    <property type="project" value="TreeGrafter"/>
</dbReference>
<feature type="domain" description="YknX-like C-terminal permuted SH3-like" evidence="6">
    <location>
        <begin position="285"/>
        <end position="351"/>
    </location>
</feature>
<dbReference type="GO" id="GO:0015562">
    <property type="term" value="F:efflux transmembrane transporter activity"/>
    <property type="evidence" value="ECO:0007669"/>
    <property type="project" value="TreeGrafter"/>
</dbReference>
<keyword evidence="3" id="KW-0472">Membrane</keyword>
<dbReference type="SUPFAM" id="SSF111369">
    <property type="entry name" value="HlyD-like secretion proteins"/>
    <property type="match status" value="1"/>
</dbReference>
<evidence type="ECO:0000313" key="7">
    <source>
        <dbReference type="EMBL" id="AMP98472.1"/>
    </source>
</evidence>
<dbReference type="PANTHER" id="PTHR30469">
    <property type="entry name" value="MULTIDRUG RESISTANCE PROTEIN MDTA"/>
    <property type="match status" value="1"/>
</dbReference>
<dbReference type="Gene3D" id="2.40.50.100">
    <property type="match status" value="1"/>
</dbReference>
<keyword evidence="2" id="KW-0175">Coiled coil</keyword>
<reference evidence="7 8" key="1">
    <citation type="submission" date="2016-03" db="EMBL/GenBank/DDBJ databases">
        <title>Complete genome sequence of Pedobacter cryoconitis PAMC 27485.</title>
        <authorList>
            <person name="Lee J."/>
            <person name="Kim O.-S."/>
        </authorList>
    </citation>
    <scope>NUCLEOTIDE SEQUENCE [LARGE SCALE GENOMIC DNA]</scope>
    <source>
        <strain evidence="7 8">PAMC 27485</strain>
    </source>
</reference>
<evidence type="ECO:0000259" key="5">
    <source>
        <dbReference type="Pfam" id="PF25954"/>
    </source>
</evidence>
<dbReference type="EMBL" id="CP014504">
    <property type="protein sequence ID" value="AMP98472.1"/>
    <property type="molecule type" value="Genomic_DNA"/>
</dbReference>
<evidence type="ECO:0000256" key="2">
    <source>
        <dbReference type="SAM" id="Coils"/>
    </source>
</evidence>
<proteinExistence type="inferred from homology"/>
<evidence type="ECO:0000256" key="1">
    <source>
        <dbReference type="ARBA" id="ARBA00009477"/>
    </source>
</evidence>
<evidence type="ECO:0000259" key="6">
    <source>
        <dbReference type="Pfam" id="PF25989"/>
    </source>
</evidence>
<accession>A0A127VAQ1</accession>
<dbReference type="PATRIC" id="fig|188932.3.peg.1619"/>
<evidence type="ECO:0000256" key="3">
    <source>
        <dbReference type="SAM" id="Phobius"/>
    </source>
</evidence>
<keyword evidence="3" id="KW-1133">Transmembrane helix</keyword>
<keyword evidence="8" id="KW-1185">Reference proteome</keyword>
<dbReference type="KEGG" id="pcm:AY601_1557"/>
<dbReference type="OrthoDB" id="9784685at2"/>
<dbReference type="Gene3D" id="1.10.287.470">
    <property type="entry name" value="Helix hairpin bin"/>
    <property type="match status" value="1"/>
</dbReference>
<dbReference type="AlphaFoldDB" id="A0A127VAQ1"/>
<comment type="similarity">
    <text evidence="1">Belongs to the membrane fusion protein (MFP) (TC 8.A.1) family.</text>
</comment>